<dbReference type="InterPro" id="IPR002347">
    <property type="entry name" value="SDR_fam"/>
</dbReference>
<dbReference type="PANTHER" id="PTHR43639:SF1">
    <property type="entry name" value="SHORT-CHAIN DEHYDROGENASE_REDUCTASE FAMILY PROTEIN"/>
    <property type="match status" value="1"/>
</dbReference>
<proteinExistence type="inferred from homology"/>
<dbReference type="PRINTS" id="PR00080">
    <property type="entry name" value="SDRFAMILY"/>
</dbReference>
<dbReference type="PANTHER" id="PTHR43639">
    <property type="entry name" value="OXIDOREDUCTASE, SHORT-CHAIN DEHYDROGENASE/REDUCTASE FAMILY (AFU_ORTHOLOGUE AFUA_5G02870)"/>
    <property type="match status" value="1"/>
</dbReference>
<dbReference type="eggNOG" id="COG1028">
    <property type="taxonomic scope" value="Bacteria"/>
</dbReference>
<dbReference type="EMBL" id="CP003989">
    <property type="protein sequence ID" value="AGA31896.1"/>
    <property type="molecule type" value="Genomic_DNA"/>
</dbReference>
<evidence type="ECO:0000313" key="3">
    <source>
        <dbReference type="EMBL" id="AGA31896.1"/>
    </source>
</evidence>
<dbReference type="NCBIfam" id="NF006598">
    <property type="entry name" value="PRK09135.1"/>
    <property type="match status" value="1"/>
</dbReference>
<dbReference type="STRING" id="1255043.TVNIR_0185"/>
<sequence>MAESPGTAASGRDHEVVLITGAARRIGAAIARTLHRAGINILLHYRGSREEAATLAAEMNEARPDSARLLQADLLDERATADLAERAVTEYGHLNYLVNNASTFYATPVGQITREHWDDLMGSNLKAPLFLTQACAPALKESRGAVVNIVDIHALRPLKDYPLYSAAKAGLWALTQAYARELGPEVRVNGVAPGAILLPEDMAAVGTHEAMVLRTALKREGDPSDIARTVLFLLREAPYITGQVIPVDGGRSASQ</sequence>
<evidence type="ECO:0000313" key="4">
    <source>
        <dbReference type="Proteomes" id="UP000010809"/>
    </source>
</evidence>
<dbReference type="Pfam" id="PF13561">
    <property type="entry name" value="adh_short_C2"/>
    <property type="match status" value="1"/>
</dbReference>
<reference evidence="3" key="1">
    <citation type="submission" date="2015-12" db="EMBL/GenBank/DDBJ databases">
        <authorList>
            <person name="Tikhonova T.V."/>
            <person name="Pavlov A.R."/>
            <person name="Beletsky A.V."/>
            <person name="Mardanov A.V."/>
            <person name="Sorokin D.Y."/>
            <person name="Ravin N.V."/>
            <person name="Popov V.O."/>
        </authorList>
    </citation>
    <scope>NUCLEOTIDE SEQUENCE</scope>
    <source>
        <strain evidence="3">DSM 14787</strain>
    </source>
</reference>
<name>L0DU89_THIND</name>
<dbReference type="InterPro" id="IPR036291">
    <property type="entry name" value="NAD(P)-bd_dom_sf"/>
</dbReference>
<accession>L0DU89</accession>
<comment type="similarity">
    <text evidence="1">Belongs to the short-chain dehydrogenases/reductases (SDR) family.</text>
</comment>
<protein>
    <submittedName>
        <fullName evidence="3">3-oxoacyl-[acyl-carrier protein] reductase</fullName>
    </submittedName>
</protein>
<dbReference type="HOGENOM" id="CLU_010194_1_3_6"/>
<dbReference type="PRINTS" id="PR00081">
    <property type="entry name" value="GDHRDH"/>
</dbReference>
<keyword evidence="2" id="KW-0560">Oxidoreductase</keyword>
<organism evidence="3 4">
    <name type="scientific">Thioalkalivibrio nitratireducens (strain DSM 14787 / UNIQEM 213 / ALEN2)</name>
    <dbReference type="NCBI Taxonomy" id="1255043"/>
    <lineage>
        <taxon>Bacteria</taxon>
        <taxon>Pseudomonadati</taxon>
        <taxon>Pseudomonadota</taxon>
        <taxon>Gammaproteobacteria</taxon>
        <taxon>Chromatiales</taxon>
        <taxon>Ectothiorhodospiraceae</taxon>
        <taxon>Thioalkalivibrio</taxon>
    </lineage>
</organism>
<dbReference type="Proteomes" id="UP000010809">
    <property type="component" value="Chromosome"/>
</dbReference>
<dbReference type="KEGG" id="tni:TVNIR_0185"/>
<dbReference type="PATRIC" id="fig|1255043.3.peg.185"/>
<dbReference type="InterPro" id="IPR020904">
    <property type="entry name" value="Sc_DH/Rdtase_CS"/>
</dbReference>
<dbReference type="AlphaFoldDB" id="L0DU89"/>
<dbReference type="GO" id="GO:0016491">
    <property type="term" value="F:oxidoreductase activity"/>
    <property type="evidence" value="ECO:0007669"/>
    <property type="project" value="UniProtKB-KW"/>
</dbReference>
<gene>
    <name evidence="3" type="ordered locus">TVNIR_0185</name>
</gene>
<evidence type="ECO:0000256" key="2">
    <source>
        <dbReference type="ARBA" id="ARBA00023002"/>
    </source>
</evidence>
<dbReference type="PROSITE" id="PS00061">
    <property type="entry name" value="ADH_SHORT"/>
    <property type="match status" value="1"/>
</dbReference>
<evidence type="ECO:0000256" key="1">
    <source>
        <dbReference type="ARBA" id="ARBA00006484"/>
    </source>
</evidence>
<dbReference type="SUPFAM" id="SSF51735">
    <property type="entry name" value="NAD(P)-binding Rossmann-fold domains"/>
    <property type="match status" value="1"/>
</dbReference>
<dbReference type="FunFam" id="3.40.50.720:FF:000084">
    <property type="entry name" value="Short-chain dehydrogenase reductase"/>
    <property type="match status" value="1"/>
</dbReference>
<dbReference type="Gene3D" id="3.40.50.720">
    <property type="entry name" value="NAD(P)-binding Rossmann-like Domain"/>
    <property type="match status" value="1"/>
</dbReference>
<keyword evidence="4" id="KW-1185">Reference proteome</keyword>